<gene>
    <name evidence="2" type="ORF">FA046_10045</name>
</gene>
<reference evidence="2 3" key="1">
    <citation type="submission" date="2019-04" db="EMBL/GenBank/DDBJ databases">
        <title>Pedobacter sp. AR-3-17 sp. nov., isolated from Arctic soil.</title>
        <authorList>
            <person name="Dahal R.H."/>
            <person name="Kim D.-U."/>
        </authorList>
    </citation>
    <scope>NUCLEOTIDE SEQUENCE [LARGE SCALE GENOMIC DNA]</scope>
    <source>
        <strain evidence="2 3">AR-3-17</strain>
    </source>
</reference>
<protein>
    <submittedName>
        <fullName evidence="2">Uncharacterized protein</fullName>
    </submittedName>
</protein>
<keyword evidence="1" id="KW-0732">Signal</keyword>
<keyword evidence="3" id="KW-1185">Reference proteome</keyword>
<comment type="caution">
    <text evidence="2">The sequence shown here is derived from an EMBL/GenBank/DDBJ whole genome shotgun (WGS) entry which is preliminary data.</text>
</comment>
<dbReference type="RefSeq" id="WP_136826273.1">
    <property type="nucleotide sequence ID" value="NZ_SWBP01000003.1"/>
</dbReference>
<dbReference type="AlphaFoldDB" id="A0A4U1BYY3"/>
<dbReference type="EMBL" id="SWBP01000003">
    <property type="protein sequence ID" value="TKB97698.1"/>
    <property type="molecule type" value="Genomic_DNA"/>
</dbReference>
<dbReference type="OrthoDB" id="8772062at2"/>
<evidence type="ECO:0000256" key="1">
    <source>
        <dbReference type="SAM" id="SignalP"/>
    </source>
</evidence>
<organism evidence="2 3">
    <name type="scientific">Pedobacter cryophilus</name>
    <dbReference type="NCBI Taxonomy" id="2571271"/>
    <lineage>
        <taxon>Bacteria</taxon>
        <taxon>Pseudomonadati</taxon>
        <taxon>Bacteroidota</taxon>
        <taxon>Sphingobacteriia</taxon>
        <taxon>Sphingobacteriales</taxon>
        <taxon>Sphingobacteriaceae</taxon>
        <taxon>Pedobacter</taxon>
    </lineage>
</organism>
<evidence type="ECO:0000313" key="3">
    <source>
        <dbReference type="Proteomes" id="UP000308181"/>
    </source>
</evidence>
<sequence>MKNILFVIVAFLSLSVNAQDMQKYLTDTRLLIKEGKNGEALERCIWFHHHALEKEKEMTGVRLSFALSDWKKLGEQYPPALDSLKQIRDQKTKRLLNGEKSTSLFQDVSGINRTLDESDKTIELFKTIQATQPKFAKLCWLFVKDKLFQAKSYDIINEYIGNPVREFSVIKERYELNIKMREKISVGKEHLKAYHENSFVEKSMELIEFAVAMNDSKTAKEIKKMALNVIDDYRLKNALTSK</sequence>
<accession>A0A4U1BYY3</accession>
<feature type="chain" id="PRO_5020204246" evidence="1">
    <location>
        <begin position="19"/>
        <end position="242"/>
    </location>
</feature>
<dbReference type="Proteomes" id="UP000308181">
    <property type="component" value="Unassembled WGS sequence"/>
</dbReference>
<name>A0A4U1BYY3_9SPHI</name>
<feature type="signal peptide" evidence="1">
    <location>
        <begin position="1"/>
        <end position="18"/>
    </location>
</feature>
<evidence type="ECO:0000313" key="2">
    <source>
        <dbReference type="EMBL" id="TKB97698.1"/>
    </source>
</evidence>
<proteinExistence type="predicted"/>